<name>A0A814HVW8_9BILA</name>
<evidence type="ECO:0000313" key="2">
    <source>
        <dbReference type="Proteomes" id="UP000663879"/>
    </source>
</evidence>
<dbReference type="EMBL" id="CAJNOC010004223">
    <property type="protein sequence ID" value="CAF1013883.1"/>
    <property type="molecule type" value="Genomic_DNA"/>
</dbReference>
<protein>
    <recommendedName>
        <fullName evidence="3">UPAR/Ly6 domain-containing protein</fullName>
    </recommendedName>
</protein>
<dbReference type="SUPFAM" id="SSF57302">
    <property type="entry name" value="Snake toxin-like"/>
    <property type="match status" value="1"/>
</dbReference>
<organism evidence="1 2">
    <name type="scientific">Brachionus calyciflorus</name>
    <dbReference type="NCBI Taxonomy" id="104777"/>
    <lineage>
        <taxon>Eukaryota</taxon>
        <taxon>Metazoa</taxon>
        <taxon>Spiralia</taxon>
        <taxon>Gnathifera</taxon>
        <taxon>Rotifera</taxon>
        <taxon>Eurotatoria</taxon>
        <taxon>Monogononta</taxon>
        <taxon>Pseudotrocha</taxon>
        <taxon>Ploima</taxon>
        <taxon>Brachionidae</taxon>
        <taxon>Brachionus</taxon>
    </lineage>
</organism>
<dbReference type="AlphaFoldDB" id="A0A814HVW8"/>
<dbReference type="OrthoDB" id="10503122at2759"/>
<proteinExistence type="predicted"/>
<dbReference type="InterPro" id="IPR045860">
    <property type="entry name" value="Snake_toxin-like_sf"/>
</dbReference>
<reference evidence="1" key="1">
    <citation type="submission" date="2021-02" db="EMBL/GenBank/DDBJ databases">
        <authorList>
            <person name="Nowell W R."/>
        </authorList>
    </citation>
    <scope>NUCLEOTIDE SEQUENCE</scope>
    <source>
        <strain evidence="1">Ploen Becks lab</strain>
    </source>
</reference>
<comment type="caution">
    <text evidence="1">The sequence shown here is derived from an EMBL/GenBank/DDBJ whole genome shotgun (WGS) entry which is preliminary data.</text>
</comment>
<keyword evidence="2" id="KW-1185">Reference proteome</keyword>
<sequence>MQFKISVGIECFVCEICPGSTVKAIYIETPKLVDSCNFCRTMYLDKTDDKSLIITKSCVQNCVEANSGGVRETCCNKDKCDKNESSRIEKNFKTSIFINLLLFFLLLA</sequence>
<dbReference type="Proteomes" id="UP000663879">
    <property type="component" value="Unassembled WGS sequence"/>
</dbReference>
<evidence type="ECO:0000313" key="1">
    <source>
        <dbReference type="EMBL" id="CAF1013883.1"/>
    </source>
</evidence>
<evidence type="ECO:0008006" key="3">
    <source>
        <dbReference type="Google" id="ProtNLM"/>
    </source>
</evidence>
<gene>
    <name evidence="1" type="ORF">OXX778_LOCUS17028</name>
</gene>
<accession>A0A814HVW8</accession>